<dbReference type="InterPro" id="IPR015424">
    <property type="entry name" value="PyrdxlP-dep_Trfase"/>
</dbReference>
<gene>
    <name evidence="5" type="ORF">SAMN05443662_0979</name>
</gene>
<dbReference type="InterPro" id="IPR015421">
    <property type="entry name" value="PyrdxlP-dep_Trfase_major"/>
</dbReference>
<dbReference type="Gene3D" id="3.40.640.10">
    <property type="entry name" value="Type I PLP-dependent aspartate aminotransferase-like (Major domain)"/>
    <property type="match status" value="1"/>
</dbReference>
<proteinExistence type="predicted"/>
<feature type="domain" description="Aminotransferase class I/classII large" evidence="4">
    <location>
        <begin position="31"/>
        <end position="370"/>
    </location>
</feature>
<name>A0A1N6F9D5_9GAMM</name>
<dbReference type="InterPro" id="IPR050881">
    <property type="entry name" value="LL-DAP_aminotransferase"/>
</dbReference>
<evidence type="ECO:0000256" key="2">
    <source>
        <dbReference type="ARBA" id="ARBA00022576"/>
    </source>
</evidence>
<comment type="cofactor">
    <cofactor evidence="1">
        <name>pyridoxal 5'-phosphate</name>
        <dbReference type="ChEBI" id="CHEBI:597326"/>
    </cofactor>
</comment>
<dbReference type="Pfam" id="PF00155">
    <property type="entry name" value="Aminotran_1_2"/>
    <property type="match status" value="1"/>
</dbReference>
<dbReference type="SUPFAM" id="SSF53383">
    <property type="entry name" value="PLP-dependent transferases"/>
    <property type="match status" value="1"/>
</dbReference>
<accession>A0A1N6F9D5</accession>
<dbReference type="EMBL" id="FSRE01000002">
    <property type="protein sequence ID" value="SIN91891.1"/>
    <property type="molecule type" value="Genomic_DNA"/>
</dbReference>
<evidence type="ECO:0000256" key="1">
    <source>
        <dbReference type="ARBA" id="ARBA00001933"/>
    </source>
</evidence>
<dbReference type="Gene3D" id="3.90.1150.10">
    <property type="entry name" value="Aspartate Aminotransferase, domain 1"/>
    <property type="match status" value="1"/>
</dbReference>
<dbReference type="GO" id="GO:0030170">
    <property type="term" value="F:pyridoxal phosphate binding"/>
    <property type="evidence" value="ECO:0007669"/>
    <property type="project" value="InterPro"/>
</dbReference>
<dbReference type="NCBIfam" id="NF006033">
    <property type="entry name" value="PRK08175.1"/>
    <property type="match status" value="1"/>
</dbReference>
<dbReference type="CDD" id="cd00609">
    <property type="entry name" value="AAT_like"/>
    <property type="match status" value="1"/>
</dbReference>
<dbReference type="RefSeq" id="WP_074201258.1">
    <property type="nucleotide sequence ID" value="NZ_FSRE01000002.1"/>
</dbReference>
<keyword evidence="2" id="KW-0032">Aminotransferase</keyword>
<reference evidence="6" key="1">
    <citation type="submission" date="2016-11" db="EMBL/GenBank/DDBJ databases">
        <authorList>
            <person name="Varghese N."/>
            <person name="Submissions S."/>
        </authorList>
    </citation>
    <scope>NUCLEOTIDE SEQUENCE [LARGE SCALE GENOMIC DNA]</scope>
    <source>
        <strain evidence="6">DSM 17737</strain>
    </source>
</reference>
<dbReference type="AlphaFoldDB" id="A0A1N6F9D5"/>
<protein>
    <submittedName>
        <fullName evidence="5">Alanine-synthesizing transaminase</fullName>
    </submittedName>
</protein>
<dbReference type="PANTHER" id="PTHR42832">
    <property type="entry name" value="AMINO ACID AMINOTRANSFERASE"/>
    <property type="match status" value="1"/>
</dbReference>
<dbReference type="PANTHER" id="PTHR42832:SF1">
    <property type="entry name" value="GLUTAMATE-PYRUVATE AMINOTRANSFERASE ALAC"/>
    <property type="match status" value="1"/>
</dbReference>
<evidence type="ECO:0000313" key="5">
    <source>
        <dbReference type="EMBL" id="SIN91891.1"/>
    </source>
</evidence>
<dbReference type="InterPro" id="IPR015422">
    <property type="entry name" value="PyrdxlP-dep_Trfase_small"/>
</dbReference>
<dbReference type="STRING" id="364032.SAMN05443662_0979"/>
<dbReference type="Proteomes" id="UP000198461">
    <property type="component" value="Unassembled WGS sequence"/>
</dbReference>
<dbReference type="OrthoDB" id="9803354at2"/>
<keyword evidence="3" id="KW-0808">Transferase</keyword>
<sequence>MEEFQRIKRLPPYVFNIVGELKQAARRRGEDIIDFGMGNPDQDTPKHIVDKLVEVAQRPGVYRYSVSQGIPRLRKAICNWYRDKFDVELDYETEAVVTIGSKEGLAHLAMAICDQGDTVLVPNPAYPIHPYGFVIAGADIRHVPITPDVDFFAELEKAIRDSWPKPKVLLLNFPSNPTTDVADLAFFEKVVAIAREHNIWVIHDLAYADIVFDGYQAPSIMQVPGAKDIAVEFYTLSKSYNMPGWRVGFMVGNPTLVHALKRMKSYLDYGMFTPIQVAAITALEGPQDCVEEIRDMYKQRRDVLCSGLNSIGWTVTPPKATMFVWAPIPEPYREMGSLEFSKKLLKDAKVAVSPGIGFGEYGDDHVRFSLIENEHRTRQAIRGIRDMFRKDGVLDENH</sequence>
<keyword evidence="6" id="KW-1185">Reference proteome</keyword>
<dbReference type="GO" id="GO:0008483">
    <property type="term" value="F:transaminase activity"/>
    <property type="evidence" value="ECO:0007669"/>
    <property type="project" value="UniProtKB-KW"/>
</dbReference>
<evidence type="ECO:0000256" key="3">
    <source>
        <dbReference type="ARBA" id="ARBA00022679"/>
    </source>
</evidence>
<organism evidence="5 6">
    <name type="scientific">Sulfurivirga caldicuralii</name>
    <dbReference type="NCBI Taxonomy" id="364032"/>
    <lineage>
        <taxon>Bacteria</taxon>
        <taxon>Pseudomonadati</taxon>
        <taxon>Pseudomonadota</taxon>
        <taxon>Gammaproteobacteria</taxon>
        <taxon>Thiotrichales</taxon>
        <taxon>Piscirickettsiaceae</taxon>
        <taxon>Sulfurivirga</taxon>
    </lineage>
</organism>
<dbReference type="InterPro" id="IPR004839">
    <property type="entry name" value="Aminotransferase_I/II_large"/>
</dbReference>
<evidence type="ECO:0000313" key="6">
    <source>
        <dbReference type="Proteomes" id="UP000198461"/>
    </source>
</evidence>
<evidence type="ECO:0000259" key="4">
    <source>
        <dbReference type="Pfam" id="PF00155"/>
    </source>
</evidence>